<reference evidence="2" key="1">
    <citation type="submission" date="2022-12" db="EMBL/GenBank/DDBJ databases">
        <authorList>
            <person name="Webb A."/>
        </authorList>
    </citation>
    <scope>NUCLEOTIDE SEQUENCE</scope>
    <source>
        <strain evidence="2">Hp1</strain>
    </source>
</reference>
<evidence type="ECO:0000313" key="3">
    <source>
        <dbReference type="Proteomes" id="UP001162031"/>
    </source>
</evidence>
<keyword evidence="3" id="KW-1185">Reference proteome</keyword>
<dbReference type="EMBL" id="CANTFL010001216">
    <property type="protein sequence ID" value="CAI5734240.1"/>
    <property type="molecule type" value="Genomic_DNA"/>
</dbReference>
<accession>A0AAV0UBG7</accession>
<feature type="region of interest" description="Disordered" evidence="1">
    <location>
        <begin position="1"/>
        <end position="32"/>
    </location>
</feature>
<protein>
    <recommendedName>
        <fullName evidence="4">RxLR effector candidate protein</fullName>
    </recommendedName>
</protein>
<proteinExistence type="predicted"/>
<dbReference type="AlphaFoldDB" id="A0AAV0UBG7"/>
<dbReference type="Proteomes" id="UP001162031">
    <property type="component" value="Unassembled WGS sequence"/>
</dbReference>
<evidence type="ECO:0008006" key="4">
    <source>
        <dbReference type="Google" id="ProtNLM"/>
    </source>
</evidence>
<comment type="caution">
    <text evidence="2">The sequence shown here is derived from an EMBL/GenBank/DDBJ whole genome shotgun (WGS) entry which is preliminary data.</text>
</comment>
<evidence type="ECO:0000256" key="1">
    <source>
        <dbReference type="SAM" id="MobiDB-lite"/>
    </source>
</evidence>
<gene>
    <name evidence="2" type="ORF">HBR001_LOCUS6092</name>
</gene>
<sequence length="246" mass="27543">MTQLRTHRARCSRPTKSGGLLGDMTGRKDHEQGERASVVGAILYVVEPVLMAKDRVATRIRHYGIGSKYTRLGLHKGDVNPDDIANRVSMDRQFIHPNDGVHFHKQVVKVFTDHHSVTDVVKKLISIQGRTTSGTSEMLQRLLASRYRDHPDMLDEAWLALELDPKNLHELLGLGKFMALRDNPDSGIAWLKFNELLMTNGKNNAMNDEGAVASYLYKNKSPNEIDAFIEKGQDKKGRKGACQNAA</sequence>
<feature type="compositionally biased region" description="Basic residues" evidence="1">
    <location>
        <begin position="1"/>
        <end position="13"/>
    </location>
</feature>
<evidence type="ECO:0000313" key="2">
    <source>
        <dbReference type="EMBL" id="CAI5734240.1"/>
    </source>
</evidence>
<organism evidence="2 3">
    <name type="scientific">Hyaloperonospora brassicae</name>
    <name type="common">Brassica downy mildew</name>
    <name type="synonym">Peronospora brassicae</name>
    <dbReference type="NCBI Taxonomy" id="162125"/>
    <lineage>
        <taxon>Eukaryota</taxon>
        <taxon>Sar</taxon>
        <taxon>Stramenopiles</taxon>
        <taxon>Oomycota</taxon>
        <taxon>Peronosporomycetes</taxon>
        <taxon>Peronosporales</taxon>
        <taxon>Peronosporaceae</taxon>
        <taxon>Hyaloperonospora</taxon>
    </lineage>
</organism>
<name>A0AAV0UBG7_HYABA</name>